<keyword evidence="9" id="KW-0448">Lipopolysaccharide biosynthesis</keyword>
<organism evidence="15 16">
    <name type="scientific">Paenibacillus silagei</name>
    <dbReference type="NCBI Taxonomy" id="1670801"/>
    <lineage>
        <taxon>Bacteria</taxon>
        <taxon>Bacillati</taxon>
        <taxon>Bacillota</taxon>
        <taxon>Bacilli</taxon>
        <taxon>Bacillales</taxon>
        <taxon>Paenibacillaceae</taxon>
        <taxon>Paenibacillus</taxon>
    </lineage>
</organism>
<dbReference type="SUPFAM" id="SSF103481">
    <property type="entry name" value="Multidrug resistance efflux transporter EmrE"/>
    <property type="match status" value="2"/>
</dbReference>
<name>A0ABS4NYB7_9BACL</name>
<keyword evidence="12 13" id="KW-0472">Membrane</keyword>
<dbReference type="PANTHER" id="PTHR30561:SF1">
    <property type="entry name" value="MULTIDRUG TRANSPORTER EMRE"/>
    <property type="match status" value="1"/>
</dbReference>
<feature type="transmembrane region" description="Helical" evidence="13">
    <location>
        <begin position="151"/>
        <end position="173"/>
    </location>
</feature>
<keyword evidence="16" id="KW-1185">Reference proteome</keyword>
<evidence type="ECO:0000256" key="9">
    <source>
        <dbReference type="ARBA" id="ARBA00022985"/>
    </source>
</evidence>
<dbReference type="InterPro" id="IPR000620">
    <property type="entry name" value="EamA_dom"/>
</dbReference>
<keyword evidence="11" id="KW-0443">Lipid metabolism</keyword>
<dbReference type="PANTHER" id="PTHR30561">
    <property type="entry name" value="SMR FAMILY PROTON-DEPENDENT DRUG EFFLUX TRANSPORTER SUGE"/>
    <property type="match status" value="1"/>
</dbReference>
<dbReference type="Gene3D" id="1.10.3730.20">
    <property type="match status" value="2"/>
</dbReference>
<dbReference type="RefSeq" id="WP_209876930.1">
    <property type="nucleotide sequence ID" value="NZ_JAGGLV010000017.1"/>
</dbReference>
<evidence type="ECO:0000256" key="13">
    <source>
        <dbReference type="SAM" id="Phobius"/>
    </source>
</evidence>
<comment type="caution">
    <text evidence="15">The sequence shown here is derived from an EMBL/GenBank/DDBJ whole genome shotgun (WGS) entry which is preliminary data.</text>
</comment>
<evidence type="ECO:0000256" key="12">
    <source>
        <dbReference type="ARBA" id="ARBA00023136"/>
    </source>
</evidence>
<keyword evidence="8 13" id="KW-0812">Transmembrane</keyword>
<evidence type="ECO:0000256" key="6">
    <source>
        <dbReference type="ARBA" id="ARBA00022519"/>
    </source>
</evidence>
<proteinExistence type="inferred from homology"/>
<evidence type="ECO:0000256" key="5">
    <source>
        <dbReference type="ARBA" id="ARBA00022516"/>
    </source>
</evidence>
<feature type="transmembrane region" description="Helical" evidence="13">
    <location>
        <begin position="248"/>
        <end position="264"/>
    </location>
</feature>
<feature type="transmembrane region" description="Helical" evidence="13">
    <location>
        <begin position="30"/>
        <end position="49"/>
    </location>
</feature>
<feature type="transmembrane region" description="Helical" evidence="13">
    <location>
        <begin position="89"/>
        <end position="110"/>
    </location>
</feature>
<feature type="transmembrane region" description="Helical" evidence="13">
    <location>
        <begin position="117"/>
        <end position="136"/>
    </location>
</feature>
<evidence type="ECO:0000259" key="14">
    <source>
        <dbReference type="Pfam" id="PF00892"/>
    </source>
</evidence>
<evidence type="ECO:0000313" key="16">
    <source>
        <dbReference type="Proteomes" id="UP000773462"/>
    </source>
</evidence>
<dbReference type="EMBL" id="JAGGLV010000017">
    <property type="protein sequence ID" value="MBP2114414.1"/>
    <property type="molecule type" value="Genomic_DNA"/>
</dbReference>
<protein>
    <submittedName>
        <fullName evidence="15">Drug/metabolite transporter (DMT)-like permease</fullName>
    </submittedName>
</protein>
<evidence type="ECO:0000256" key="4">
    <source>
        <dbReference type="ARBA" id="ARBA00022475"/>
    </source>
</evidence>
<keyword evidence="7" id="KW-0441">Lipid A biosynthesis</keyword>
<evidence type="ECO:0000256" key="10">
    <source>
        <dbReference type="ARBA" id="ARBA00022989"/>
    </source>
</evidence>
<keyword evidence="4" id="KW-1003">Cell membrane</keyword>
<evidence type="ECO:0000256" key="11">
    <source>
        <dbReference type="ARBA" id="ARBA00023098"/>
    </source>
</evidence>
<evidence type="ECO:0000256" key="3">
    <source>
        <dbReference type="ARBA" id="ARBA00022448"/>
    </source>
</evidence>
<feature type="transmembrane region" description="Helical" evidence="13">
    <location>
        <begin position="270"/>
        <end position="289"/>
    </location>
</feature>
<feature type="transmembrane region" description="Helical" evidence="13">
    <location>
        <begin position="56"/>
        <end position="77"/>
    </location>
</feature>
<keyword evidence="3" id="KW-0813">Transport</keyword>
<feature type="transmembrane region" description="Helical" evidence="13">
    <location>
        <begin position="185"/>
        <end position="205"/>
    </location>
</feature>
<dbReference type="InterPro" id="IPR000390">
    <property type="entry name" value="Small_drug/metabolite_transptr"/>
</dbReference>
<dbReference type="Pfam" id="PF00892">
    <property type="entry name" value="EamA"/>
    <property type="match status" value="2"/>
</dbReference>
<dbReference type="InterPro" id="IPR037185">
    <property type="entry name" value="EmrE-like"/>
</dbReference>
<evidence type="ECO:0000256" key="7">
    <source>
        <dbReference type="ARBA" id="ARBA00022556"/>
    </source>
</evidence>
<comment type="subcellular location">
    <subcellularLocation>
        <location evidence="1">Cell membrane</location>
        <topology evidence="1">Multi-pass membrane protein</topology>
    </subcellularLocation>
</comment>
<evidence type="ECO:0000256" key="1">
    <source>
        <dbReference type="ARBA" id="ARBA00004651"/>
    </source>
</evidence>
<dbReference type="Proteomes" id="UP000773462">
    <property type="component" value="Unassembled WGS sequence"/>
</dbReference>
<feature type="transmembrane region" description="Helical" evidence="13">
    <location>
        <begin position="217"/>
        <end position="236"/>
    </location>
</feature>
<accession>A0ABS4NYB7</accession>
<keyword evidence="5" id="KW-0444">Lipid biosynthesis</keyword>
<comment type="similarity">
    <text evidence="2">Belongs to the EamA transporter family.</text>
</comment>
<evidence type="ECO:0000256" key="2">
    <source>
        <dbReference type="ARBA" id="ARBA00007362"/>
    </source>
</evidence>
<keyword evidence="10 13" id="KW-1133">Transmembrane helix</keyword>
<keyword evidence="6" id="KW-0997">Cell inner membrane</keyword>
<feature type="domain" description="EamA" evidence="14">
    <location>
        <begin position="4"/>
        <end position="133"/>
    </location>
</feature>
<reference evidence="15 16" key="1">
    <citation type="submission" date="2021-03" db="EMBL/GenBank/DDBJ databases">
        <title>Genomic Encyclopedia of Type Strains, Phase IV (KMG-IV): sequencing the most valuable type-strain genomes for metagenomic binning, comparative biology and taxonomic classification.</title>
        <authorList>
            <person name="Goeker M."/>
        </authorList>
    </citation>
    <scope>NUCLEOTIDE SEQUENCE [LARGE SCALE GENOMIC DNA]</scope>
    <source>
        <strain evidence="15 16">DSM 101953</strain>
    </source>
</reference>
<sequence>MLLPILLVLASGMCHAVWSMFTKRSLNKSIFLWSIMMVSTVLLLPVLLIELWTQPLAAGAYALLLLSVALQALYSWLLSITYEMGDLSQIYPVMRGTSTLLIPLIGVIFLKESLSVYGWIGICCMLGGFAILSGIGSRRSLPASSGSGTTLGYYTPMLMALCVGLCTTCYVFVDKLNLQHMSPLALLEVTNIGFVAGLTPAVLRSRKLLEEWRRNKFTILLGSVLNPGSYLLFLFALQQAPLAHISPLREIGTIFATLLGVLLLKERQGLRRMICSVVIFCGILLIGIWG</sequence>
<gene>
    <name evidence="15" type="ORF">J2Z70_004580</name>
</gene>
<feature type="domain" description="EamA" evidence="14">
    <location>
        <begin position="157"/>
        <end position="287"/>
    </location>
</feature>
<evidence type="ECO:0000256" key="8">
    <source>
        <dbReference type="ARBA" id="ARBA00022692"/>
    </source>
</evidence>
<evidence type="ECO:0000313" key="15">
    <source>
        <dbReference type="EMBL" id="MBP2114414.1"/>
    </source>
</evidence>